<proteinExistence type="predicted"/>
<accession>A0A5P2G851</accession>
<keyword evidence="2" id="KW-0732">Signal</keyword>
<dbReference type="InterPro" id="IPR011990">
    <property type="entry name" value="TPR-like_helical_dom_sf"/>
</dbReference>
<dbReference type="KEGG" id="arac:E0W69_015110"/>
<dbReference type="SMART" id="SM00028">
    <property type="entry name" value="TPR"/>
    <property type="match status" value="2"/>
</dbReference>
<feature type="signal peptide" evidence="2">
    <location>
        <begin position="1"/>
        <end position="24"/>
    </location>
</feature>
<dbReference type="RefSeq" id="WP_131330886.1">
    <property type="nucleotide sequence ID" value="NZ_CP044016.1"/>
</dbReference>
<feature type="chain" id="PRO_5024391006" evidence="2">
    <location>
        <begin position="25"/>
        <end position="335"/>
    </location>
</feature>
<organism evidence="3 4">
    <name type="scientific">Rhizosphaericola mali</name>
    <dbReference type="NCBI Taxonomy" id="2545455"/>
    <lineage>
        <taxon>Bacteria</taxon>
        <taxon>Pseudomonadati</taxon>
        <taxon>Bacteroidota</taxon>
        <taxon>Chitinophagia</taxon>
        <taxon>Chitinophagales</taxon>
        <taxon>Chitinophagaceae</taxon>
        <taxon>Rhizosphaericola</taxon>
    </lineage>
</organism>
<evidence type="ECO:0000313" key="4">
    <source>
        <dbReference type="Proteomes" id="UP000292424"/>
    </source>
</evidence>
<dbReference type="EMBL" id="CP044016">
    <property type="protein sequence ID" value="QES89930.1"/>
    <property type="molecule type" value="Genomic_DNA"/>
</dbReference>
<dbReference type="Gene3D" id="1.25.40.10">
    <property type="entry name" value="Tetratricopeptide repeat domain"/>
    <property type="match status" value="1"/>
</dbReference>
<keyword evidence="1" id="KW-0802">TPR repeat</keyword>
<name>A0A5P2G851_9BACT</name>
<evidence type="ECO:0000256" key="1">
    <source>
        <dbReference type="PROSITE-ProRule" id="PRU00339"/>
    </source>
</evidence>
<dbReference type="AlphaFoldDB" id="A0A5P2G851"/>
<dbReference type="PROSITE" id="PS50005">
    <property type="entry name" value="TPR"/>
    <property type="match status" value="1"/>
</dbReference>
<protein>
    <submittedName>
        <fullName evidence="3">Uncharacterized protein</fullName>
    </submittedName>
</protein>
<reference evidence="3 4" key="1">
    <citation type="submission" date="2019-09" db="EMBL/GenBank/DDBJ databases">
        <title>Complete genome sequence of Arachidicoccus sp. B3-10 isolated from apple orchard soil.</title>
        <authorList>
            <person name="Kim H.S."/>
            <person name="Han K.-I."/>
            <person name="Suh M.K."/>
            <person name="Lee K.C."/>
            <person name="Eom M.K."/>
            <person name="Kim J.-S."/>
            <person name="Kang S.W."/>
            <person name="Sin Y."/>
            <person name="Lee J.-S."/>
        </authorList>
    </citation>
    <scope>NUCLEOTIDE SEQUENCE [LARGE SCALE GENOMIC DNA]</scope>
    <source>
        <strain evidence="3 4">B3-10</strain>
    </source>
</reference>
<keyword evidence="4" id="KW-1185">Reference proteome</keyword>
<sequence>MKKTFLLASLMSLGLGAMAQSAEADSKDIMGSLQDIGFGKAIERLDASLKQYPDNYELQQDKVLVNYYNRNFSNVISLGKPLLERSDAQDMVFQLVGSAYSSIVQYKDAIKVLSKGINKFPNSALLYAELGSAYLGDLDQKEAIKVFEKGIQVDPNISGNYYELAKLYATNNNPLWSVLYGEMFVDLESLTPRTKEIKILLFNQYKALFASSTVIGKYISSGKPFEKAVATTLEKYTNILSDGVTTESLIALRGQFIVDWFQSDNYKTYPFRLFDRERQLLKQGNFEAYNQWLFSSSNEAAYNNWASLHQDDLNAFNTFHRSVIFKPLKGEYYSH</sequence>
<dbReference type="SUPFAM" id="SSF48452">
    <property type="entry name" value="TPR-like"/>
    <property type="match status" value="1"/>
</dbReference>
<dbReference type="Proteomes" id="UP000292424">
    <property type="component" value="Chromosome"/>
</dbReference>
<dbReference type="OrthoDB" id="793001at2"/>
<feature type="repeat" description="TPR" evidence="1">
    <location>
        <begin position="124"/>
        <end position="157"/>
    </location>
</feature>
<evidence type="ECO:0000256" key="2">
    <source>
        <dbReference type="SAM" id="SignalP"/>
    </source>
</evidence>
<evidence type="ECO:0000313" key="3">
    <source>
        <dbReference type="EMBL" id="QES89930.1"/>
    </source>
</evidence>
<gene>
    <name evidence="3" type="ORF">E0W69_015110</name>
</gene>
<dbReference type="InterPro" id="IPR019734">
    <property type="entry name" value="TPR_rpt"/>
</dbReference>